<dbReference type="Proteomes" id="UP000650628">
    <property type="component" value="Unassembled WGS sequence"/>
</dbReference>
<dbReference type="InterPro" id="IPR032710">
    <property type="entry name" value="NTF2-like_dom_sf"/>
</dbReference>
<gene>
    <name evidence="1" type="ORF">Pmi06nite_19980</name>
</gene>
<dbReference type="SUPFAM" id="SSF54427">
    <property type="entry name" value="NTF2-like"/>
    <property type="match status" value="1"/>
</dbReference>
<dbReference type="EMBL" id="BOOO01000009">
    <property type="protein sequence ID" value="GII28556.1"/>
    <property type="molecule type" value="Genomic_DNA"/>
</dbReference>
<sequence length="139" mass="15253">MTDIDPQDLAARYVALWNEPDAELRREAIHELWAEGGAHILHPPQEIREIAAELGFDSSTLEARGHDSIEVRVSRSHERFVASGQVSFRPQGNAVLLHDIVRFNWDTVPAGGGEAVGGGLEVLVLDEDGRIAADYMFPG</sequence>
<keyword evidence="2" id="KW-1185">Reference proteome</keyword>
<evidence type="ECO:0000313" key="1">
    <source>
        <dbReference type="EMBL" id="GII28556.1"/>
    </source>
</evidence>
<dbReference type="RefSeq" id="WP_203952585.1">
    <property type="nucleotide sequence ID" value="NZ_BOOO01000009.1"/>
</dbReference>
<organism evidence="1 2">
    <name type="scientific">Planotetraspora mira</name>
    <dbReference type="NCBI Taxonomy" id="58121"/>
    <lineage>
        <taxon>Bacteria</taxon>
        <taxon>Bacillati</taxon>
        <taxon>Actinomycetota</taxon>
        <taxon>Actinomycetes</taxon>
        <taxon>Streptosporangiales</taxon>
        <taxon>Streptosporangiaceae</taxon>
        <taxon>Planotetraspora</taxon>
    </lineage>
</organism>
<dbReference type="AlphaFoldDB" id="A0A8J3TMJ0"/>
<proteinExistence type="predicted"/>
<comment type="caution">
    <text evidence="1">The sequence shown here is derived from an EMBL/GenBank/DDBJ whole genome shotgun (WGS) entry which is preliminary data.</text>
</comment>
<accession>A0A8J3TMJ0</accession>
<dbReference type="Gene3D" id="3.10.450.50">
    <property type="match status" value="1"/>
</dbReference>
<evidence type="ECO:0008006" key="3">
    <source>
        <dbReference type="Google" id="ProtNLM"/>
    </source>
</evidence>
<evidence type="ECO:0000313" key="2">
    <source>
        <dbReference type="Proteomes" id="UP000650628"/>
    </source>
</evidence>
<reference evidence="1 2" key="1">
    <citation type="submission" date="2021-01" db="EMBL/GenBank/DDBJ databases">
        <title>Whole genome shotgun sequence of Planotetraspora mira NBRC 15435.</title>
        <authorList>
            <person name="Komaki H."/>
            <person name="Tamura T."/>
        </authorList>
    </citation>
    <scope>NUCLEOTIDE SEQUENCE [LARGE SCALE GENOMIC DNA]</scope>
    <source>
        <strain evidence="1 2">NBRC 15435</strain>
    </source>
</reference>
<name>A0A8J3TMJ0_9ACTN</name>
<protein>
    <recommendedName>
        <fullName evidence="3">Nuclear transport factor 2 family protein</fullName>
    </recommendedName>
</protein>